<feature type="region of interest" description="Disordered" evidence="1">
    <location>
        <begin position="151"/>
        <end position="170"/>
    </location>
</feature>
<gene>
    <name evidence="3" type="ORF">E6Q54_21840</name>
</gene>
<comment type="caution">
    <text evidence="3">The sequence shown here is derived from an EMBL/GenBank/DDBJ whole genome shotgun (WGS) entry which is preliminary data.</text>
</comment>
<name>A0A5C7XLA2_9MYCO</name>
<dbReference type="Pfam" id="PF21526">
    <property type="entry name" value="PGRS"/>
    <property type="match status" value="1"/>
</dbReference>
<accession>A0A5C7XLA2</accession>
<evidence type="ECO:0000313" key="3">
    <source>
        <dbReference type="EMBL" id="TXI50180.1"/>
    </source>
</evidence>
<feature type="chain" id="PRO_5022705360" description="PE-PGRS family protein" evidence="2">
    <location>
        <begin position="23"/>
        <end position="170"/>
    </location>
</feature>
<dbReference type="InterPro" id="IPR048996">
    <property type="entry name" value="PGRS_rpt"/>
</dbReference>
<dbReference type="RefSeq" id="WP_338101406.1">
    <property type="nucleotide sequence ID" value="NZ_SSGD01000161.1"/>
</dbReference>
<sequence length="170" mass="16965">MAATGASVGALAVFGLAPTAHADLEDFMADLLDPAAWGAVFDPDASWTGPDSASTLDLAALFSGGDLAALFDGADLPGAAMGTDFADWFQSDIYLPLHAAMQDWIESPFGSQINGLINPLFAFGGACGLVCNGVDGTETNADGGNGGWIFGDGGDGWNSTQDGVAGGNGG</sequence>
<feature type="non-terminal residue" evidence="3">
    <location>
        <position position="170"/>
    </location>
</feature>
<reference evidence="3 4" key="1">
    <citation type="submission" date="2018-09" db="EMBL/GenBank/DDBJ databases">
        <title>Metagenome Assembled Genomes from an Advanced Water Purification Facility.</title>
        <authorList>
            <person name="Stamps B.W."/>
            <person name="Spear J.R."/>
        </authorList>
    </citation>
    <scope>NUCLEOTIDE SEQUENCE [LARGE SCALE GENOMIC DNA]</scope>
    <source>
        <strain evidence="3">Bin_29_2</strain>
    </source>
</reference>
<proteinExistence type="predicted"/>
<keyword evidence="2" id="KW-0732">Signal</keyword>
<evidence type="ECO:0000313" key="4">
    <source>
        <dbReference type="Proteomes" id="UP000321797"/>
    </source>
</evidence>
<dbReference type="Proteomes" id="UP000321797">
    <property type="component" value="Unassembled WGS sequence"/>
</dbReference>
<evidence type="ECO:0000256" key="1">
    <source>
        <dbReference type="SAM" id="MobiDB-lite"/>
    </source>
</evidence>
<dbReference type="EMBL" id="SSGD01000161">
    <property type="protein sequence ID" value="TXI50180.1"/>
    <property type="molecule type" value="Genomic_DNA"/>
</dbReference>
<dbReference type="AlphaFoldDB" id="A0A5C7XLA2"/>
<evidence type="ECO:0000256" key="2">
    <source>
        <dbReference type="SAM" id="SignalP"/>
    </source>
</evidence>
<protein>
    <recommendedName>
        <fullName evidence="5">PE-PGRS family protein</fullName>
    </recommendedName>
</protein>
<evidence type="ECO:0008006" key="5">
    <source>
        <dbReference type="Google" id="ProtNLM"/>
    </source>
</evidence>
<organism evidence="3 4">
    <name type="scientific">Mycolicibacter arupensis</name>
    <dbReference type="NCBI Taxonomy" id="342002"/>
    <lineage>
        <taxon>Bacteria</taxon>
        <taxon>Bacillati</taxon>
        <taxon>Actinomycetota</taxon>
        <taxon>Actinomycetes</taxon>
        <taxon>Mycobacteriales</taxon>
        <taxon>Mycobacteriaceae</taxon>
        <taxon>Mycolicibacter</taxon>
    </lineage>
</organism>
<feature type="signal peptide" evidence="2">
    <location>
        <begin position="1"/>
        <end position="22"/>
    </location>
</feature>